<name>A0A4R4K7G8_9GAMM</name>
<protein>
    <submittedName>
        <fullName evidence="1">Uncharacterized protein</fullName>
    </submittedName>
</protein>
<gene>
    <name evidence="1" type="ORF">C5467_02690</name>
</gene>
<dbReference type="AlphaFoldDB" id="A0A4R4K7G8"/>
<dbReference type="EMBL" id="PUJY01000002">
    <property type="protein sequence ID" value="TDB62652.1"/>
    <property type="molecule type" value="Genomic_DNA"/>
</dbReference>
<comment type="caution">
    <text evidence="1">The sequence shown here is derived from an EMBL/GenBank/DDBJ whole genome shotgun (WGS) entry which is preliminary data.</text>
</comment>
<evidence type="ECO:0000313" key="1">
    <source>
        <dbReference type="EMBL" id="TDB62652.1"/>
    </source>
</evidence>
<evidence type="ECO:0000313" key="2">
    <source>
        <dbReference type="Proteomes" id="UP000295598"/>
    </source>
</evidence>
<dbReference type="Proteomes" id="UP000295598">
    <property type="component" value="Unassembled WGS sequence"/>
</dbReference>
<organism evidence="1 2">
    <name type="scientific">Photorhabdus khanii subsp. guanajuatensis</name>
    <dbReference type="NCBI Taxonomy" id="2100166"/>
    <lineage>
        <taxon>Bacteria</taxon>
        <taxon>Pseudomonadati</taxon>
        <taxon>Pseudomonadota</taxon>
        <taxon>Gammaproteobacteria</taxon>
        <taxon>Enterobacterales</taxon>
        <taxon>Morganellaceae</taxon>
        <taxon>Photorhabdus</taxon>
    </lineage>
</organism>
<reference evidence="1 2" key="1">
    <citation type="journal article" date="2019" name="Int. J. Syst. Evol. Microbiol.">
        <title>Photorhabdus khanii subsp. guanajuatensis subsp. nov., isolated from Heterorhabditis atacamensis, and Photorhabdus luminescens subsp. mexicana subsp. nov., isolated from Heterorhabditis mexicana entomopathogenic nematodes.</title>
        <authorList>
            <person name="Machado R.A.R."/>
            <person name="Bruno P."/>
            <person name="Arce C.C.M."/>
            <person name="Liechti N."/>
            <person name="Kohler A."/>
            <person name="Bernal J."/>
            <person name="Bruggmann R."/>
            <person name="Turlings T.C.J."/>
        </authorList>
    </citation>
    <scope>NUCLEOTIDE SEQUENCE [LARGE SCALE GENOMIC DNA]</scope>
    <source>
        <strain evidence="1 2">MEX20-17</strain>
    </source>
</reference>
<sequence>MNSAAIKPERYCPTEQERNQLYIEKQNQIDNLIPISVNYGANKNLAKNFINNNSKLISFTESAQRIIHYP</sequence>
<proteinExistence type="predicted"/>
<accession>A0A4R4K7G8</accession>